<dbReference type="Gene3D" id="2.30.29.30">
    <property type="entry name" value="Pleckstrin-homology domain (PH domain)/Phosphotyrosine-binding domain (PTB)"/>
    <property type="match status" value="1"/>
</dbReference>
<dbReference type="PANTHER" id="PTHR24356:SF163">
    <property type="entry name" value="3-PHOSPHOINOSITIDE-DEPENDENT PROTEIN KINASE 1-RELATED"/>
    <property type="match status" value="1"/>
</dbReference>
<dbReference type="Gene3D" id="3.30.200.20">
    <property type="entry name" value="Phosphorylase Kinase, domain 1"/>
    <property type="match status" value="1"/>
</dbReference>
<feature type="domain" description="Protein kinase" evidence="12">
    <location>
        <begin position="317"/>
        <end position="578"/>
    </location>
</feature>
<dbReference type="CDD" id="cd05581">
    <property type="entry name" value="STKc_PDK1"/>
    <property type="match status" value="1"/>
</dbReference>
<dbReference type="InterPro" id="IPR008271">
    <property type="entry name" value="Ser/Thr_kinase_AS"/>
</dbReference>
<protein>
    <recommendedName>
        <fullName evidence="2">non-specific serine/threonine protein kinase</fullName>
        <ecNumber evidence="2">2.7.11.1</ecNumber>
    </recommendedName>
</protein>
<comment type="catalytic activity">
    <reaction evidence="9">
        <text>L-seryl-[protein] + ATP = O-phospho-L-seryl-[protein] + ADP + H(+)</text>
        <dbReference type="Rhea" id="RHEA:17989"/>
        <dbReference type="Rhea" id="RHEA-COMP:9863"/>
        <dbReference type="Rhea" id="RHEA-COMP:11604"/>
        <dbReference type="ChEBI" id="CHEBI:15378"/>
        <dbReference type="ChEBI" id="CHEBI:29999"/>
        <dbReference type="ChEBI" id="CHEBI:30616"/>
        <dbReference type="ChEBI" id="CHEBI:83421"/>
        <dbReference type="ChEBI" id="CHEBI:456216"/>
        <dbReference type="EC" id="2.7.11.1"/>
    </reaction>
</comment>
<sequence>MDTNDMRLGELHIANPDDASEKESRREGDGGGSLGLTRSPSSSLPPTSEHVPIVSSTIEIGREGEGEDEPTPRAAHFAAHLTRDAANERFSAPPSATSSLTNFGVPVGGVSASGSGSGGSGADTRSDSSVSVRSATSARKENETAKEDSRAAVKATLPDVADPDYYSAPPSSSSAYTNGGPVPGVREQKSTAMGLSVPNGEHDRSRARDSYHSERSYHSHRDDSHSRPRSANRQSSPVKARHHVQAPYSDPEVQRRQQRPPPADRSRSRQPSGQDMPRPLSQVQTKKSREEDWAERGAAVMKSADGARIIKKGVKDFQFGRTLGEGSYSTVMAATDRTTLKEYAIKVLDKRHIIKEKKVKYVNIEKNTLNRLGDHPGILRLFYTFQDERSLYFVLDLASNGELLGFIKKLGTFDEECTRYYAAQVLDAVDYMHSRGVIHRDLKPENVLLDDKMRIKIADFGTAKILDLPKPGEEGEIDDRANSFVGTAEYVSPELLSDKSTCRSSDLWAFGCILYQLLAGRPPFKASNEYQIFQKIVKLEYSFPPSFPVDARDLVERCLVLDPSKRIRADEIKSHPFFEGVEWTREGVWKRKAPRLKPYRPEVVANGGGGTNGSPAVIKLNEGPPAGRDTSTLQPLGMRNNAHASSTISLPLSPSYGPSTGASSMGGGLQAPLTNTSTVTAPPAGVVSGTASKSASPTLCTRIGIPAERPKSTMDIQFSNLLTSPNEFVLKSGPVLVQSSSHAPAPNLDGRSKLAKFLSLARKKHRVLLVTSTGRALFLEAGGVGASPKKVGGVGKEKVKTEVMLGGVGVRVRVGIGKDAEHVFVIDTPGKSYTVEINQGRAMDWVDVLEEAQRIIAGGSSGSGSIRYYKVESETVLITIALLRRMYRCVLWWNDCLLVRGFSGLIYLTYQRLRLTWEMEIGMAVSYEGRRKRFSLG</sequence>
<evidence type="ECO:0000256" key="9">
    <source>
        <dbReference type="ARBA" id="ARBA00048679"/>
    </source>
</evidence>
<reference evidence="13 14" key="1">
    <citation type="journal article" date="2011" name="J. Gen. Appl. Microbiol.">
        <title>Draft genome sequencing of the enigmatic yeast Saitoella complicata.</title>
        <authorList>
            <person name="Nishida H."/>
            <person name="Hamamoto M."/>
            <person name="Sugiyama J."/>
        </authorList>
    </citation>
    <scope>NUCLEOTIDE SEQUENCE [LARGE SCALE GENOMIC DNA]</scope>
    <source>
        <strain evidence="13 14">NRRL Y-17804</strain>
    </source>
</reference>
<name>A0A0E9NRN1_SAICN</name>
<evidence type="ECO:0000256" key="3">
    <source>
        <dbReference type="ARBA" id="ARBA00022527"/>
    </source>
</evidence>
<dbReference type="FunFam" id="1.10.510.10:FF:000163">
    <property type="entry name" value="3-phosphoinositide-dependent protein kinase 1"/>
    <property type="match status" value="1"/>
</dbReference>
<evidence type="ECO:0000256" key="7">
    <source>
        <dbReference type="ARBA" id="ARBA00022840"/>
    </source>
</evidence>
<dbReference type="InterPro" id="IPR011993">
    <property type="entry name" value="PH-like_dom_sf"/>
</dbReference>
<dbReference type="InterPro" id="IPR050236">
    <property type="entry name" value="Ser_Thr_kinase_AGC"/>
</dbReference>
<feature type="compositionally biased region" description="Low complexity" evidence="11">
    <location>
        <begin position="35"/>
        <end position="48"/>
    </location>
</feature>
<dbReference type="PROSITE" id="PS00108">
    <property type="entry name" value="PROTEIN_KINASE_ST"/>
    <property type="match status" value="1"/>
</dbReference>
<feature type="compositionally biased region" description="Basic and acidic residues" evidence="11">
    <location>
        <begin position="200"/>
        <end position="226"/>
    </location>
</feature>
<evidence type="ECO:0000256" key="4">
    <source>
        <dbReference type="ARBA" id="ARBA00022679"/>
    </source>
</evidence>
<keyword evidence="14" id="KW-1185">Reference proteome</keyword>
<evidence type="ECO:0000256" key="8">
    <source>
        <dbReference type="ARBA" id="ARBA00047899"/>
    </source>
</evidence>
<dbReference type="InterPro" id="IPR011009">
    <property type="entry name" value="Kinase-like_dom_sf"/>
</dbReference>
<dbReference type="EMBL" id="BACD03000072">
    <property type="protein sequence ID" value="GAO52519.1"/>
    <property type="molecule type" value="Genomic_DNA"/>
</dbReference>
<reference evidence="13 14" key="2">
    <citation type="journal article" date="2014" name="J. Gen. Appl. Microbiol.">
        <title>The early diverging ascomycetous budding yeast Saitoella complicata has three histone deacetylases belonging to the Clr6, Hos2, and Rpd3 lineages.</title>
        <authorList>
            <person name="Nishida H."/>
            <person name="Matsumoto T."/>
            <person name="Kondo S."/>
            <person name="Hamamoto M."/>
            <person name="Yoshikawa H."/>
        </authorList>
    </citation>
    <scope>NUCLEOTIDE SEQUENCE [LARGE SCALE GENOMIC DNA]</scope>
    <source>
        <strain evidence="13 14">NRRL Y-17804</strain>
    </source>
</reference>
<keyword evidence="7 10" id="KW-0067">ATP-binding</keyword>
<dbReference type="GO" id="GO:0035556">
    <property type="term" value="P:intracellular signal transduction"/>
    <property type="evidence" value="ECO:0007669"/>
    <property type="project" value="TreeGrafter"/>
</dbReference>
<accession>A0A0E9NRN1</accession>
<evidence type="ECO:0000256" key="1">
    <source>
        <dbReference type="ARBA" id="ARBA00010006"/>
    </source>
</evidence>
<comment type="caution">
    <text evidence="13">The sequence shown here is derived from an EMBL/GenBank/DDBJ whole genome shotgun (WGS) entry which is preliminary data.</text>
</comment>
<dbReference type="GO" id="GO:0004674">
    <property type="term" value="F:protein serine/threonine kinase activity"/>
    <property type="evidence" value="ECO:0007669"/>
    <property type="project" value="UniProtKB-KW"/>
</dbReference>
<feature type="binding site" evidence="10">
    <location>
        <position position="346"/>
    </location>
    <ligand>
        <name>ATP</name>
        <dbReference type="ChEBI" id="CHEBI:30616"/>
    </ligand>
</feature>
<dbReference type="Gene3D" id="1.10.510.10">
    <property type="entry name" value="Transferase(Phosphotransferase) domain 1"/>
    <property type="match status" value="1"/>
</dbReference>
<feature type="region of interest" description="Disordered" evidence="11">
    <location>
        <begin position="1"/>
        <end position="293"/>
    </location>
</feature>
<dbReference type="InterPro" id="IPR039046">
    <property type="entry name" value="PDPK1"/>
</dbReference>
<comment type="similarity">
    <text evidence="1">Belongs to the protein kinase superfamily. AGC Ser/Thr protein kinase family. PDPK1 subfamily.</text>
</comment>
<evidence type="ECO:0000259" key="12">
    <source>
        <dbReference type="PROSITE" id="PS50011"/>
    </source>
</evidence>
<reference evidence="13 14" key="3">
    <citation type="journal article" date="2015" name="Genome Announc.">
        <title>Draft Genome Sequence of the Archiascomycetous Yeast Saitoella complicata.</title>
        <authorList>
            <person name="Yamauchi K."/>
            <person name="Kondo S."/>
            <person name="Hamamoto M."/>
            <person name="Takahashi Y."/>
            <person name="Ogura Y."/>
            <person name="Hayashi T."/>
            <person name="Nishida H."/>
        </authorList>
    </citation>
    <scope>NUCLEOTIDE SEQUENCE [LARGE SCALE GENOMIC DNA]</scope>
    <source>
        <strain evidence="13 14">NRRL Y-17804</strain>
    </source>
</reference>
<dbReference type="Proteomes" id="UP000033140">
    <property type="component" value="Unassembled WGS sequence"/>
</dbReference>
<dbReference type="OMA" id="QILANEW"/>
<feature type="compositionally biased region" description="Low complexity" evidence="11">
    <location>
        <begin position="163"/>
        <end position="176"/>
    </location>
</feature>
<keyword evidence="6" id="KW-0418">Kinase</keyword>
<dbReference type="PROSITE" id="PS50011">
    <property type="entry name" value="PROTEIN_KINASE_DOM"/>
    <property type="match status" value="1"/>
</dbReference>
<feature type="compositionally biased region" description="Basic and acidic residues" evidence="11">
    <location>
        <begin position="138"/>
        <end position="151"/>
    </location>
</feature>
<dbReference type="STRING" id="698492.A0A0E9NRN1"/>
<feature type="region of interest" description="Disordered" evidence="11">
    <location>
        <begin position="647"/>
        <end position="666"/>
    </location>
</feature>
<feature type="compositionally biased region" description="Low complexity" evidence="11">
    <location>
        <begin position="127"/>
        <end position="137"/>
    </location>
</feature>
<evidence type="ECO:0000313" key="13">
    <source>
        <dbReference type="EMBL" id="GAO52519.1"/>
    </source>
</evidence>
<feature type="compositionally biased region" description="Polar residues" evidence="11">
    <location>
        <begin position="647"/>
        <end position="663"/>
    </location>
</feature>
<dbReference type="AlphaFoldDB" id="A0A0E9NRN1"/>
<keyword evidence="4" id="KW-0808">Transferase</keyword>
<feature type="compositionally biased region" description="Basic and acidic residues" evidence="11">
    <location>
        <begin position="1"/>
        <end position="10"/>
    </location>
</feature>
<evidence type="ECO:0000313" key="14">
    <source>
        <dbReference type="Proteomes" id="UP000033140"/>
    </source>
</evidence>
<evidence type="ECO:0000256" key="2">
    <source>
        <dbReference type="ARBA" id="ARBA00012513"/>
    </source>
</evidence>
<dbReference type="InterPro" id="IPR000719">
    <property type="entry name" value="Prot_kinase_dom"/>
</dbReference>
<evidence type="ECO:0000256" key="6">
    <source>
        <dbReference type="ARBA" id="ARBA00022777"/>
    </source>
</evidence>
<dbReference type="FunFam" id="3.30.200.20:FF:000128">
    <property type="entry name" value="Serine/threonine-protein kinase ksg1"/>
    <property type="match status" value="1"/>
</dbReference>
<feature type="compositionally biased region" description="Low complexity" evidence="11">
    <location>
        <begin position="104"/>
        <end position="114"/>
    </location>
</feature>
<keyword evidence="3" id="KW-0723">Serine/threonine-protein kinase</keyword>
<dbReference type="SUPFAM" id="SSF56112">
    <property type="entry name" value="Protein kinase-like (PK-like)"/>
    <property type="match status" value="1"/>
</dbReference>
<organism evidence="13 14">
    <name type="scientific">Saitoella complicata (strain BCRC 22490 / CBS 7301 / JCM 7358 / NBRC 10748 / NRRL Y-17804)</name>
    <dbReference type="NCBI Taxonomy" id="698492"/>
    <lineage>
        <taxon>Eukaryota</taxon>
        <taxon>Fungi</taxon>
        <taxon>Dikarya</taxon>
        <taxon>Ascomycota</taxon>
        <taxon>Taphrinomycotina</taxon>
        <taxon>Taphrinomycotina incertae sedis</taxon>
        <taxon>Saitoella</taxon>
    </lineage>
</organism>
<dbReference type="InterPro" id="IPR017441">
    <property type="entry name" value="Protein_kinase_ATP_BS"/>
</dbReference>
<dbReference type="PANTHER" id="PTHR24356">
    <property type="entry name" value="SERINE/THREONINE-PROTEIN KINASE"/>
    <property type="match status" value="1"/>
</dbReference>
<dbReference type="GO" id="GO:0005524">
    <property type="term" value="F:ATP binding"/>
    <property type="evidence" value="ECO:0007669"/>
    <property type="project" value="UniProtKB-UniRule"/>
</dbReference>
<comment type="catalytic activity">
    <reaction evidence="8">
        <text>L-threonyl-[protein] + ATP = O-phospho-L-threonyl-[protein] + ADP + H(+)</text>
        <dbReference type="Rhea" id="RHEA:46608"/>
        <dbReference type="Rhea" id="RHEA-COMP:11060"/>
        <dbReference type="Rhea" id="RHEA-COMP:11605"/>
        <dbReference type="ChEBI" id="CHEBI:15378"/>
        <dbReference type="ChEBI" id="CHEBI:30013"/>
        <dbReference type="ChEBI" id="CHEBI:30616"/>
        <dbReference type="ChEBI" id="CHEBI:61977"/>
        <dbReference type="ChEBI" id="CHEBI:456216"/>
        <dbReference type="EC" id="2.7.11.1"/>
    </reaction>
</comment>
<evidence type="ECO:0000256" key="10">
    <source>
        <dbReference type="PROSITE-ProRule" id="PRU10141"/>
    </source>
</evidence>
<dbReference type="Pfam" id="PF00069">
    <property type="entry name" value="Pkinase"/>
    <property type="match status" value="1"/>
</dbReference>
<dbReference type="PROSITE" id="PS00107">
    <property type="entry name" value="PROTEIN_KINASE_ATP"/>
    <property type="match status" value="1"/>
</dbReference>
<keyword evidence="5 10" id="KW-0547">Nucleotide-binding</keyword>
<dbReference type="EC" id="2.7.11.1" evidence="2"/>
<gene>
    <name evidence="13" type="ORF">G7K_6593-t1</name>
</gene>
<evidence type="ECO:0000256" key="11">
    <source>
        <dbReference type="SAM" id="MobiDB-lite"/>
    </source>
</evidence>
<feature type="compositionally biased region" description="Basic and acidic residues" evidence="11">
    <location>
        <begin position="19"/>
        <end position="29"/>
    </location>
</feature>
<feature type="region of interest" description="Disordered" evidence="11">
    <location>
        <begin position="602"/>
        <end position="630"/>
    </location>
</feature>
<evidence type="ECO:0000256" key="5">
    <source>
        <dbReference type="ARBA" id="ARBA00022741"/>
    </source>
</evidence>
<proteinExistence type="inferred from homology"/>
<dbReference type="SMART" id="SM00220">
    <property type="entry name" value="S_TKc"/>
    <property type="match status" value="1"/>
</dbReference>